<dbReference type="Pfam" id="PF21173">
    <property type="entry name" value="DksA-like_N"/>
    <property type="match status" value="1"/>
</dbReference>
<dbReference type="SUPFAM" id="SSF57716">
    <property type="entry name" value="Glucocorticoid receptor-like (DNA-binding domain)"/>
    <property type="match status" value="1"/>
</dbReference>
<evidence type="ECO:0000256" key="4">
    <source>
        <dbReference type="PROSITE-ProRule" id="PRU00510"/>
    </source>
</evidence>
<proteinExistence type="predicted"/>
<accession>A0A6P1SX37</accession>
<dbReference type="KEGG" id="amaq:GO499_03000"/>
<keyword evidence="1" id="KW-0479">Metal-binding</keyword>
<dbReference type="InterPro" id="IPR037187">
    <property type="entry name" value="DnaK_N"/>
</dbReference>
<evidence type="ECO:0000259" key="6">
    <source>
        <dbReference type="Pfam" id="PF21173"/>
    </source>
</evidence>
<organism evidence="7 8">
    <name type="scientific">Algicella marina</name>
    <dbReference type="NCBI Taxonomy" id="2683284"/>
    <lineage>
        <taxon>Bacteria</taxon>
        <taxon>Pseudomonadati</taxon>
        <taxon>Pseudomonadota</taxon>
        <taxon>Alphaproteobacteria</taxon>
        <taxon>Rhodobacterales</taxon>
        <taxon>Paracoccaceae</taxon>
        <taxon>Algicella</taxon>
    </lineage>
</organism>
<feature type="zinc finger region" description="dksA C4-type" evidence="4">
    <location>
        <begin position="79"/>
        <end position="103"/>
    </location>
</feature>
<dbReference type="InterPro" id="IPR048487">
    <property type="entry name" value="DksA-like_N"/>
</dbReference>
<dbReference type="PROSITE" id="PS51128">
    <property type="entry name" value="ZF_DKSA_2"/>
    <property type="match status" value="1"/>
</dbReference>
<feature type="domain" description="DnaK suppressor protein-like N-terminal" evidence="6">
    <location>
        <begin position="8"/>
        <end position="71"/>
    </location>
</feature>
<dbReference type="RefSeq" id="WP_161860801.1">
    <property type="nucleotide sequence ID" value="NZ_CP046620.1"/>
</dbReference>
<dbReference type="AlphaFoldDB" id="A0A6P1SX37"/>
<feature type="domain" description="Zinc finger DksA/TraR C4-type" evidence="5">
    <location>
        <begin position="74"/>
        <end position="105"/>
    </location>
</feature>
<protein>
    <submittedName>
        <fullName evidence="7">TraR/DksA family transcriptional regulator</fullName>
    </submittedName>
</protein>
<dbReference type="InterPro" id="IPR000962">
    <property type="entry name" value="Znf_DskA_TraR"/>
</dbReference>
<evidence type="ECO:0000256" key="1">
    <source>
        <dbReference type="ARBA" id="ARBA00022723"/>
    </source>
</evidence>
<reference evidence="7 8" key="1">
    <citation type="submission" date="2019-12" db="EMBL/GenBank/DDBJ databases">
        <title>Complete genome sequence of Algicella marina strain 9Alg 56(T) isolated from the red alga Tichocarpus crinitus.</title>
        <authorList>
            <person name="Kim S.-G."/>
            <person name="Nedashkovskaya O.I."/>
        </authorList>
    </citation>
    <scope>NUCLEOTIDE SEQUENCE [LARGE SCALE GENOMIC DNA]</scope>
    <source>
        <strain evidence="7 8">9Alg 56</strain>
    </source>
</reference>
<dbReference type="Pfam" id="PF01258">
    <property type="entry name" value="zf-dskA_traR"/>
    <property type="match status" value="1"/>
</dbReference>
<evidence type="ECO:0000256" key="3">
    <source>
        <dbReference type="ARBA" id="ARBA00022833"/>
    </source>
</evidence>
<evidence type="ECO:0000256" key="2">
    <source>
        <dbReference type="ARBA" id="ARBA00022771"/>
    </source>
</evidence>
<evidence type="ECO:0000313" key="8">
    <source>
        <dbReference type="Proteomes" id="UP000464495"/>
    </source>
</evidence>
<keyword evidence="8" id="KW-1185">Reference proteome</keyword>
<dbReference type="EMBL" id="CP046620">
    <property type="protein sequence ID" value="QHQ34230.1"/>
    <property type="molecule type" value="Genomic_DNA"/>
</dbReference>
<dbReference type="SUPFAM" id="SSF109635">
    <property type="entry name" value="DnaK suppressor protein DksA, alpha-hairpin domain"/>
    <property type="match status" value="1"/>
</dbReference>
<dbReference type="Gene3D" id="1.20.120.910">
    <property type="entry name" value="DksA, coiled-coil domain"/>
    <property type="match status" value="1"/>
</dbReference>
<gene>
    <name evidence="7" type="ORF">GO499_03000</name>
</gene>
<dbReference type="PANTHER" id="PTHR33823:SF4">
    <property type="entry name" value="GENERAL STRESS PROTEIN 16O"/>
    <property type="match status" value="1"/>
</dbReference>
<keyword evidence="3" id="KW-0862">Zinc</keyword>
<dbReference type="PANTHER" id="PTHR33823">
    <property type="entry name" value="RNA POLYMERASE-BINDING TRANSCRIPTION FACTOR DKSA-RELATED"/>
    <property type="match status" value="1"/>
</dbReference>
<dbReference type="GO" id="GO:0008270">
    <property type="term" value="F:zinc ion binding"/>
    <property type="evidence" value="ECO:0007669"/>
    <property type="project" value="UniProtKB-KW"/>
</dbReference>
<evidence type="ECO:0000259" key="5">
    <source>
        <dbReference type="Pfam" id="PF01258"/>
    </source>
</evidence>
<name>A0A6P1SX37_9RHOB</name>
<sequence>MQDRNQIRARLERRMAELDGRLHRIEDTLEETPPRDFEDFATEREETEVLEGLGTAGQQEMRRIQAALDRLAAGLYGVCTGCGESIDEDRLAILPETPICRTCAKACS</sequence>
<evidence type="ECO:0000313" key="7">
    <source>
        <dbReference type="EMBL" id="QHQ34230.1"/>
    </source>
</evidence>
<dbReference type="Proteomes" id="UP000464495">
    <property type="component" value="Chromosome"/>
</dbReference>
<keyword evidence="2" id="KW-0863">Zinc-finger</keyword>